<dbReference type="EMBL" id="CP022437">
    <property type="protein sequence ID" value="ASN04321.1"/>
    <property type="molecule type" value="Genomic_DNA"/>
</dbReference>
<evidence type="ECO:0000256" key="2">
    <source>
        <dbReference type="ARBA" id="ARBA00022553"/>
    </source>
</evidence>
<protein>
    <submittedName>
        <fullName evidence="9">PTS sugar transporter subunit IIB</fullName>
    </submittedName>
</protein>
<proteinExistence type="predicted"/>
<dbReference type="GO" id="GO:0009401">
    <property type="term" value="P:phosphoenolpyruvate-dependent sugar phosphotransferase system"/>
    <property type="evidence" value="ECO:0007669"/>
    <property type="project" value="UniProtKB-KW"/>
</dbReference>
<evidence type="ECO:0000256" key="6">
    <source>
        <dbReference type="ARBA" id="ARBA00022777"/>
    </source>
</evidence>
<dbReference type="GO" id="GO:0016301">
    <property type="term" value="F:kinase activity"/>
    <property type="evidence" value="ECO:0007669"/>
    <property type="project" value="UniProtKB-KW"/>
</dbReference>
<dbReference type="Pfam" id="PF02302">
    <property type="entry name" value="PTS_IIB"/>
    <property type="match status" value="1"/>
</dbReference>
<dbReference type="SUPFAM" id="SSF52794">
    <property type="entry name" value="PTS system IIB component-like"/>
    <property type="match status" value="1"/>
</dbReference>
<keyword evidence="1" id="KW-0813">Transport</keyword>
<dbReference type="AlphaFoldDB" id="A0A221M9M2"/>
<feature type="modified residue" description="Phosphocysteine; by EIIA" evidence="7">
    <location>
        <position position="12"/>
    </location>
</feature>
<keyword evidence="5" id="KW-0598">Phosphotransferase system</keyword>
<dbReference type="InterPro" id="IPR036095">
    <property type="entry name" value="PTS_EIIB-like_sf"/>
</dbReference>
<evidence type="ECO:0000256" key="3">
    <source>
        <dbReference type="ARBA" id="ARBA00022597"/>
    </source>
</evidence>
<dbReference type="KEGG" id="vne:CFK40_04500"/>
<name>A0A221M9M2_9BACI</name>
<dbReference type="OrthoDB" id="9808134at2"/>
<dbReference type="Gene3D" id="3.40.50.2300">
    <property type="match status" value="1"/>
</dbReference>
<dbReference type="PANTHER" id="PTHR34581">
    <property type="entry name" value="PTS SYSTEM N,N'-DIACETYLCHITOBIOSE-SPECIFIC EIIB COMPONENT"/>
    <property type="match status" value="1"/>
</dbReference>
<dbReference type="InterPro" id="IPR013012">
    <property type="entry name" value="PTS_EIIB_3"/>
</dbReference>
<reference evidence="9 10" key="1">
    <citation type="journal article" date="2003" name="Int. J. Syst. Evol. Microbiol.">
        <title>Virgibacillus carmonensis sp. nov., Virgibacillus necropolis sp. nov. and Virgibacillus picturae sp. nov., three novel species isolated from deteriorated mural paintings, transfer of the species of the genus salibacillus to Virgibacillus, as Virgibacillus marismortui comb. nov. and Virgibacillus salexigens comb. nov., and emended description of the genus Virgibacillus.</title>
        <authorList>
            <person name="Heyrman J."/>
            <person name="Logan N.A."/>
            <person name="Busse H.J."/>
            <person name="Balcaen A."/>
            <person name="Lebbe L."/>
            <person name="Rodriguez-Diaz M."/>
            <person name="Swings J."/>
            <person name="De Vos P."/>
        </authorList>
    </citation>
    <scope>NUCLEOTIDE SEQUENCE [LARGE SCALE GENOMIC DNA]</scope>
    <source>
        <strain evidence="9 10">LMG 19488</strain>
    </source>
</reference>
<evidence type="ECO:0000256" key="5">
    <source>
        <dbReference type="ARBA" id="ARBA00022683"/>
    </source>
</evidence>
<evidence type="ECO:0000259" key="8">
    <source>
        <dbReference type="PROSITE" id="PS51100"/>
    </source>
</evidence>
<dbReference type="InterPro" id="IPR051819">
    <property type="entry name" value="PTS_sugar-specific_EIIB"/>
</dbReference>
<keyword evidence="3 9" id="KW-0762">Sugar transport</keyword>
<dbReference type="PANTHER" id="PTHR34581:SF2">
    <property type="entry name" value="PTS SYSTEM N,N'-DIACETYLCHITOBIOSE-SPECIFIC EIIB COMPONENT"/>
    <property type="match status" value="1"/>
</dbReference>
<accession>A0A221M9M2</accession>
<dbReference type="InterPro" id="IPR003501">
    <property type="entry name" value="PTS_EIIB_2/3"/>
</dbReference>
<dbReference type="PROSITE" id="PS51100">
    <property type="entry name" value="PTS_EIIB_TYPE_3"/>
    <property type="match status" value="1"/>
</dbReference>
<gene>
    <name evidence="9" type="ORF">CFK40_04500</name>
</gene>
<keyword evidence="10" id="KW-1185">Reference proteome</keyword>
<sequence>MGMDKLHILLLCNLGSSTGIMVSKMKEVARNSAKLKKVDINIEAHPAGELREYIDKFDVILLGPQIAHRYDELEAIADQKNTPIGIIDSRDYGSINAGNILKQSIVMKMNK</sequence>
<keyword evidence="4" id="KW-0808">Transferase</keyword>
<evidence type="ECO:0000313" key="9">
    <source>
        <dbReference type="EMBL" id="ASN04321.1"/>
    </source>
</evidence>
<evidence type="ECO:0000256" key="4">
    <source>
        <dbReference type="ARBA" id="ARBA00022679"/>
    </source>
</evidence>
<dbReference type="GO" id="GO:0008982">
    <property type="term" value="F:protein-N(PI)-phosphohistidine-sugar phosphotransferase activity"/>
    <property type="evidence" value="ECO:0007669"/>
    <property type="project" value="InterPro"/>
</dbReference>
<feature type="domain" description="PTS EIIB type-3" evidence="8">
    <location>
        <begin position="5"/>
        <end position="111"/>
    </location>
</feature>
<keyword evidence="6" id="KW-0418">Kinase</keyword>
<keyword evidence="2" id="KW-0597">Phosphoprotein</keyword>
<organism evidence="9 10">
    <name type="scientific">Virgibacillus necropolis</name>
    <dbReference type="NCBI Taxonomy" id="163877"/>
    <lineage>
        <taxon>Bacteria</taxon>
        <taxon>Bacillati</taxon>
        <taxon>Bacillota</taxon>
        <taxon>Bacilli</taxon>
        <taxon>Bacillales</taxon>
        <taxon>Bacillaceae</taxon>
        <taxon>Virgibacillus</taxon>
    </lineage>
</organism>
<evidence type="ECO:0000256" key="7">
    <source>
        <dbReference type="PROSITE-ProRule" id="PRU00423"/>
    </source>
</evidence>
<evidence type="ECO:0000313" key="10">
    <source>
        <dbReference type="Proteomes" id="UP000204391"/>
    </source>
</evidence>
<dbReference type="CDD" id="cd05564">
    <property type="entry name" value="PTS_IIB_chitobiose_lichenan"/>
    <property type="match status" value="1"/>
</dbReference>
<evidence type="ECO:0000256" key="1">
    <source>
        <dbReference type="ARBA" id="ARBA00022448"/>
    </source>
</evidence>
<dbReference type="RefSeq" id="WP_089530970.1">
    <property type="nucleotide sequence ID" value="NZ_CP022437.1"/>
</dbReference>
<dbReference type="Proteomes" id="UP000204391">
    <property type="component" value="Chromosome"/>
</dbReference>